<proteinExistence type="predicted"/>
<dbReference type="AlphaFoldDB" id="A0A6A6XV26"/>
<dbReference type="OrthoDB" id="3789708at2759"/>
<feature type="signal peptide" evidence="1">
    <location>
        <begin position="1"/>
        <end position="16"/>
    </location>
</feature>
<evidence type="ECO:0000313" key="2">
    <source>
        <dbReference type="EMBL" id="KAF2799407.1"/>
    </source>
</evidence>
<feature type="chain" id="PRO_5025675335" evidence="1">
    <location>
        <begin position="17"/>
        <end position="68"/>
    </location>
</feature>
<gene>
    <name evidence="2" type="ORF">K505DRAFT_356667</name>
</gene>
<dbReference type="EMBL" id="MU001765">
    <property type="protein sequence ID" value="KAF2799407.1"/>
    <property type="molecule type" value="Genomic_DNA"/>
</dbReference>
<reference evidence="2" key="1">
    <citation type="journal article" date="2020" name="Stud. Mycol.">
        <title>101 Dothideomycetes genomes: a test case for predicting lifestyles and emergence of pathogens.</title>
        <authorList>
            <person name="Haridas S."/>
            <person name="Albert R."/>
            <person name="Binder M."/>
            <person name="Bloem J."/>
            <person name="Labutti K."/>
            <person name="Salamov A."/>
            <person name="Andreopoulos B."/>
            <person name="Baker S."/>
            <person name="Barry K."/>
            <person name="Bills G."/>
            <person name="Bluhm B."/>
            <person name="Cannon C."/>
            <person name="Castanera R."/>
            <person name="Culley D."/>
            <person name="Daum C."/>
            <person name="Ezra D."/>
            <person name="Gonzalez J."/>
            <person name="Henrissat B."/>
            <person name="Kuo A."/>
            <person name="Liang C."/>
            <person name="Lipzen A."/>
            <person name="Lutzoni F."/>
            <person name="Magnuson J."/>
            <person name="Mondo S."/>
            <person name="Nolan M."/>
            <person name="Ohm R."/>
            <person name="Pangilinan J."/>
            <person name="Park H.-J."/>
            <person name="Ramirez L."/>
            <person name="Alfaro M."/>
            <person name="Sun H."/>
            <person name="Tritt A."/>
            <person name="Yoshinaga Y."/>
            <person name="Zwiers L.-H."/>
            <person name="Turgeon B."/>
            <person name="Goodwin S."/>
            <person name="Spatafora J."/>
            <person name="Crous P."/>
            <person name="Grigoriev I."/>
        </authorList>
    </citation>
    <scope>NUCLEOTIDE SEQUENCE</scope>
    <source>
        <strain evidence="2">CBS 109.77</strain>
    </source>
</reference>
<organism evidence="2 3">
    <name type="scientific">Melanomma pulvis-pyrius CBS 109.77</name>
    <dbReference type="NCBI Taxonomy" id="1314802"/>
    <lineage>
        <taxon>Eukaryota</taxon>
        <taxon>Fungi</taxon>
        <taxon>Dikarya</taxon>
        <taxon>Ascomycota</taxon>
        <taxon>Pezizomycotina</taxon>
        <taxon>Dothideomycetes</taxon>
        <taxon>Pleosporomycetidae</taxon>
        <taxon>Pleosporales</taxon>
        <taxon>Melanommataceae</taxon>
        <taxon>Melanomma</taxon>
    </lineage>
</organism>
<accession>A0A6A6XV26</accession>
<protein>
    <submittedName>
        <fullName evidence="2">Uncharacterized protein</fullName>
    </submittedName>
</protein>
<sequence length="68" mass="6893">MRFTAILAALAVTATAVPTSNLEQAAATIEAQAAACKHLDQYQTCTANCSGLAPGFACALNCLIAFCA</sequence>
<keyword evidence="1" id="KW-0732">Signal</keyword>
<dbReference type="Proteomes" id="UP000799757">
    <property type="component" value="Unassembled WGS sequence"/>
</dbReference>
<keyword evidence="3" id="KW-1185">Reference proteome</keyword>
<name>A0A6A6XV26_9PLEO</name>
<evidence type="ECO:0000256" key="1">
    <source>
        <dbReference type="SAM" id="SignalP"/>
    </source>
</evidence>
<evidence type="ECO:0000313" key="3">
    <source>
        <dbReference type="Proteomes" id="UP000799757"/>
    </source>
</evidence>